<reference evidence="1" key="2">
    <citation type="submission" date="2025-09" db="UniProtKB">
        <authorList>
            <consortium name="Ensembl"/>
        </authorList>
    </citation>
    <scope>IDENTIFICATION</scope>
</reference>
<accession>A0A3B5KY12</accession>
<keyword evidence="2" id="KW-1185">Reference proteome</keyword>
<sequence length="271" mass="30358">ISSSFCLLSWSHEAGEVKGHTQVCWEKNLSVQQDPKQNRVRTSGTNSFMMFREPYTVVLFRTGRRNNRVGQNQTEISSLFQPCIMKLRGTLFSLKVQKVYSIQNLPVPARTCRNQRVPARTCRYQPEPARTSRYQPVPARTCRYQPVPARTSRYQPVPASTCQNHPGSARTCCVESPTEAMSEGTAPRCFSPVTYQCSSAASTLQEEAAGVSLAEAGQRVPQETLPPERLRSGSLGYPGAQVDHLNVEDLRDVALPGYWVTLGQRFTLLRF</sequence>
<proteinExistence type="predicted"/>
<evidence type="ECO:0000313" key="1">
    <source>
        <dbReference type="Ensembl" id="ENSXCOP00000002915.1"/>
    </source>
</evidence>
<name>A0A3B5KY12_9TELE</name>
<dbReference type="AlphaFoldDB" id="A0A3B5KY12"/>
<dbReference type="Proteomes" id="UP000261380">
    <property type="component" value="Unplaced"/>
</dbReference>
<protein>
    <submittedName>
        <fullName evidence="1">Uncharacterized protein</fullName>
    </submittedName>
</protein>
<organism evidence="1 2">
    <name type="scientific">Xiphophorus couchianus</name>
    <name type="common">Monterrey platyfish</name>
    <dbReference type="NCBI Taxonomy" id="32473"/>
    <lineage>
        <taxon>Eukaryota</taxon>
        <taxon>Metazoa</taxon>
        <taxon>Chordata</taxon>
        <taxon>Craniata</taxon>
        <taxon>Vertebrata</taxon>
        <taxon>Euteleostomi</taxon>
        <taxon>Actinopterygii</taxon>
        <taxon>Neopterygii</taxon>
        <taxon>Teleostei</taxon>
        <taxon>Neoteleostei</taxon>
        <taxon>Acanthomorphata</taxon>
        <taxon>Ovalentaria</taxon>
        <taxon>Atherinomorphae</taxon>
        <taxon>Cyprinodontiformes</taxon>
        <taxon>Poeciliidae</taxon>
        <taxon>Poeciliinae</taxon>
        <taxon>Xiphophorus</taxon>
    </lineage>
</organism>
<reference evidence="1" key="1">
    <citation type="submission" date="2025-08" db="UniProtKB">
        <authorList>
            <consortium name="Ensembl"/>
        </authorList>
    </citation>
    <scope>IDENTIFICATION</scope>
</reference>
<dbReference type="Ensembl" id="ENSXCOT00000002951.1">
    <property type="protein sequence ID" value="ENSXCOP00000002915.1"/>
    <property type="gene ID" value="ENSXCOG00000002321.1"/>
</dbReference>
<evidence type="ECO:0000313" key="2">
    <source>
        <dbReference type="Proteomes" id="UP000261380"/>
    </source>
</evidence>